<feature type="transmembrane region" description="Helical" evidence="2">
    <location>
        <begin position="60"/>
        <end position="85"/>
    </location>
</feature>
<proteinExistence type="inferred from homology"/>
<dbReference type="GO" id="GO:0015297">
    <property type="term" value="F:antiporter activity"/>
    <property type="evidence" value="ECO:0007669"/>
    <property type="project" value="InterPro"/>
</dbReference>
<sequence>MQKNEGESRVEITVPLMSEEEASLLPITCLQLKDVDDCSNDDQNHENELGKRLWNESKKLWHVVGPAIFSRVTSYSTVIITQIFAGHLGDLELAAFSIAYTVFVGFTYGLLLGMASALETLRGQAYGAKKYHVLGIYLQRSWIVLFLSAVLILPIYILTTPILNPLDNRMIYLS</sequence>
<evidence type="ECO:0000256" key="1">
    <source>
        <dbReference type="ARBA" id="ARBA00010199"/>
    </source>
</evidence>
<evidence type="ECO:0000256" key="2">
    <source>
        <dbReference type="SAM" id="Phobius"/>
    </source>
</evidence>
<evidence type="ECO:0000313" key="4">
    <source>
        <dbReference type="Proteomes" id="UP000316621"/>
    </source>
</evidence>
<dbReference type="OMA" id="MIVGNVE"/>
<keyword evidence="2" id="KW-0472">Membrane</keyword>
<comment type="similarity">
    <text evidence="1">Belongs to the multi antimicrobial extrusion (MATE) (TC 2.A.66.1) family.</text>
</comment>
<keyword evidence="4" id="KW-1185">Reference proteome</keyword>
<reference evidence="3 4" key="1">
    <citation type="journal article" date="2018" name="Science">
        <title>The opium poppy genome and morphinan production.</title>
        <authorList>
            <person name="Guo L."/>
            <person name="Winzer T."/>
            <person name="Yang X."/>
            <person name="Li Y."/>
            <person name="Ning Z."/>
            <person name="He Z."/>
            <person name="Teodor R."/>
            <person name="Lu Y."/>
            <person name="Bowser T.A."/>
            <person name="Graham I.A."/>
            <person name="Ye K."/>
        </authorList>
    </citation>
    <scope>NUCLEOTIDE SEQUENCE [LARGE SCALE GENOMIC DNA]</scope>
    <source>
        <strain evidence="4">cv. HN1</strain>
        <tissue evidence="3">Leaves</tissue>
    </source>
</reference>
<organism evidence="3 4">
    <name type="scientific">Papaver somniferum</name>
    <name type="common">Opium poppy</name>
    <dbReference type="NCBI Taxonomy" id="3469"/>
    <lineage>
        <taxon>Eukaryota</taxon>
        <taxon>Viridiplantae</taxon>
        <taxon>Streptophyta</taxon>
        <taxon>Embryophyta</taxon>
        <taxon>Tracheophyta</taxon>
        <taxon>Spermatophyta</taxon>
        <taxon>Magnoliopsida</taxon>
        <taxon>Ranunculales</taxon>
        <taxon>Papaveraceae</taxon>
        <taxon>Papaveroideae</taxon>
        <taxon>Papaver</taxon>
    </lineage>
</organism>
<dbReference type="Gramene" id="RZC46906">
    <property type="protein sequence ID" value="RZC46906"/>
    <property type="gene ID" value="C5167_039870"/>
</dbReference>
<keyword evidence="2" id="KW-0812">Transmembrane</keyword>
<feature type="transmembrane region" description="Helical" evidence="2">
    <location>
        <begin position="142"/>
        <end position="163"/>
    </location>
</feature>
<keyword evidence="2" id="KW-1133">Transmembrane helix</keyword>
<dbReference type="PANTHER" id="PTHR11206">
    <property type="entry name" value="MULTIDRUG RESISTANCE PROTEIN"/>
    <property type="match status" value="1"/>
</dbReference>
<dbReference type="EMBL" id="CM010715">
    <property type="protein sequence ID" value="RZC46906.1"/>
    <property type="molecule type" value="Genomic_DNA"/>
</dbReference>
<accession>A0A4Y7IFS9</accession>
<protein>
    <recommendedName>
        <fullName evidence="5">Protein DETOXIFICATION</fullName>
    </recommendedName>
</protein>
<dbReference type="AlphaFoldDB" id="A0A4Y7IFS9"/>
<dbReference type="GO" id="GO:0042910">
    <property type="term" value="F:xenobiotic transmembrane transporter activity"/>
    <property type="evidence" value="ECO:0007669"/>
    <property type="project" value="InterPro"/>
</dbReference>
<dbReference type="STRING" id="3469.A0A4Y7IFS9"/>
<dbReference type="Pfam" id="PF01554">
    <property type="entry name" value="MatE"/>
    <property type="match status" value="1"/>
</dbReference>
<evidence type="ECO:0008006" key="5">
    <source>
        <dbReference type="Google" id="ProtNLM"/>
    </source>
</evidence>
<gene>
    <name evidence="3" type="ORF">C5167_039870</name>
</gene>
<dbReference type="GO" id="GO:0016020">
    <property type="term" value="C:membrane"/>
    <property type="evidence" value="ECO:0007669"/>
    <property type="project" value="InterPro"/>
</dbReference>
<feature type="transmembrane region" description="Helical" evidence="2">
    <location>
        <begin position="97"/>
        <end position="121"/>
    </location>
</feature>
<evidence type="ECO:0000313" key="3">
    <source>
        <dbReference type="EMBL" id="RZC46906.1"/>
    </source>
</evidence>
<dbReference type="Proteomes" id="UP000316621">
    <property type="component" value="Chromosome 1"/>
</dbReference>
<dbReference type="InterPro" id="IPR002528">
    <property type="entry name" value="MATE_fam"/>
</dbReference>
<name>A0A4Y7IFS9_PAPSO</name>